<name>A0A4Y2HE24_ARAVE</name>
<protein>
    <recommendedName>
        <fullName evidence="4">DUF4817 domain-containing protein</fullName>
    </recommendedName>
</protein>
<comment type="caution">
    <text evidence="2">The sequence shown here is derived from an EMBL/GenBank/DDBJ whole genome shotgun (WGS) entry which is preliminary data.</text>
</comment>
<organism evidence="2 3">
    <name type="scientific">Araneus ventricosus</name>
    <name type="common">Orbweaver spider</name>
    <name type="synonym">Epeira ventricosa</name>
    <dbReference type="NCBI Taxonomy" id="182803"/>
    <lineage>
        <taxon>Eukaryota</taxon>
        <taxon>Metazoa</taxon>
        <taxon>Ecdysozoa</taxon>
        <taxon>Arthropoda</taxon>
        <taxon>Chelicerata</taxon>
        <taxon>Arachnida</taxon>
        <taxon>Araneae</taxon>
        <taxon>Araneomorphae</taxon>
        <taxon>Entelegynae</taxon>
        <taxon>Araneoidea</taxon>
        <taxon>Araneidae</taxon>
        <taxon>Araneus</taxon>
    </lineage>
</organism>
<evidence type="ECO:0000256" key="1">
    <source>
        <dbReference type="SAM" id="MobiDB-lite"/>
    </source>
</evidence>
<accession>A0A4Y2HE24</accession>
<evidence type="ECO:0000313" key="3">
    <source>
        <dbReference type="Proteomes" id="UP000499080"/>
    </source>
</evidence>
<dbReference type="AlphaFoldDB" id="A0A4Y2HE24"/>
<dbReference type="PANTHER" id="PTHR47326">
    <property type="entry name" value="TRANSPOSABLE ELEMENT TC3 TRANSPOSASE-LIKE PROTEIN"/>
    <property type="match status" value="1"/>
</dbReference>
<gene>
    <name evidence="2" type="ORF">AVEN_3801_1</name>
</gene>
<dbReference type="Proteomes" id="UP000499080">
    <property type="component" value="Unassembled WGS sequence"/>
</dbReference>
<sequence length="99" mass="11247">MHISHDNVAKLIMKFKRTGSTADGSRSRRHKTATNEATSTQGLAAMARSPTAGTRDLSAHMRISQRTTVRNLRTSKRHSYNLQMLQHLTQDDPERRVDF</sequence>
<keyword evidence="3" id="KW-1185">Reference proteome</keyword>
<feature type="region of interest" description="Disordered" evidence="1">
    <location>
        <begin position="17"/>
        <end position="57"/>
    </location>
</feature>
<dbReference type="EMBL" id="BGPR01001875">
    <property type="protein sequence ID" value="GBM63550.1"/>
    <property type="molecule type" value="Genomic_DNA"/>
</dbReference>
<evidence type="ECO:0008006" key="4">
    <source>
        <dbReference type="Google" id="ProtNLM"/>
    </source>
</evidence>
<proteinExistence type="predicted"/>
<evidence type="ECO:0000313" key="2">
    <source>
        <dbReference type="EMBL" id="GBM63550.1"/>
    </source>
</evidence>
<dbReference type="PANTHER" id="PTHR47326:SF1">
    <property type="entry name" value="HTH PSQ-TYPE DOMAIN-CONTAINING PROTEIN"/>
    <property type="match status" value="1"/>
</dbReference>
<reference evidence="2 3" key="1">
    <citation type="journal article" date="2019" name="Sci. Rep.">
        <title>Orb-weaving spider Araneus ventricosus genome elucidates the spidroin gene catalogue.</title>
        <authorList>
            <person name="Kono N."/>
            <person name="Nakamura H."/>
            <person name="Ohtoshi R."/>
            <person name="Moran D.A.P."/>
            <person name="Shinohara A."/>
            <person name="Yoshida Y."/>
            <person name="Fujiwara M."/>
            <person name="Mori M."/>
            <person name="Tomita M."/>
            <person name="Arakawa K."/>
        </authorList>
    </citation>
    <scope>NUCLEOTIDE SEQUENCE [LARGE SCALE GENOMIC DNA]</scope>
</reference>